<dbReference type="Proteomes" id="UP000620670">
    <property type="component" value="Unassembled WGS sequence"/>
</dbReference>
<dbReference type="PROSITE" id="PS51257">
    <property type="entry name" value="PROKAR_LIPOPROTEIN"/>
    <property type="match status" value="1"/>
</dbReference>
<evidence type="ECO:0000313" key="2">
    <source>
        <dbReference type="EMBL" id="MBJ6125119.1"/>
    </source>
</evidence>
<keyword evidence="1" id="KW-0732">Signal</keyword>
<protein>
    <submittedName>
        <fullName evidence="2">Uncharacterized protein</fullName>
    </submittedName>
</protein>
<name>A0ABS0XYN0_9HYPH</name>
<proteinExistence type="predicted"/>
<keyword evidence="3" id="KW-1185">Reference proteome</keyword>
<evidence type="ECO:0000313" key="3">
    <source>
        <dbReference type="Proteomes" id="UP000620670"/>
    </source>
</evidence>
<accession>A0ABS0XYN0</accession>
<sequence length="186" mass="20222">MRFLLPAAILLLLSACQGTGTGSGALNDPVDLPPDYRMKAAPHLVADYVRDSIGPAEISSEVRSGRGLLGASSSVLVRYPVRTHSLGQRLIAKDWLLDSMEKAETGMRCVTISIGRSINTGGETKFVASRPKVDESSCGEGRSYVPYTELENVAQRLKACRAKGEERCLLSSNMPEREARKLMNRP</sequence>
<comment type="caution">
    <text evidence="2">The sequence shown here is derived from an EMBL/GenBank/DDBJ whole genome shotgun (WGS) entry which is preliminary data.</text>
</comment>
<dbReference type="RefSeq" id="WP_199047772.1">
    <property type="nucleotide sequence ID" value="NZ_JAELXT010000005.1"/>
</dbReference>
<feature type="chain" id="PRO_5045522461" evidence="1">
    <location>
        <begin position="19"/>
        <end position="186"/>
    </location>
</feature>
<reference evidence="3" key="1">
    <citation type="submission" date="2020-12" db="EMBL/GenBank/DDBJ databases">
        <title>Hymenobacter sp.</title>
        <authorList>
            <person name="Kim M.K."/>
        </authorList>
    </citation>
    <scope>NUCLEOTIDE SEQUENCE [LARGE SCALE GENOMIC DNA]</scope>
    <source>
        <strain evidence="3">BT325</strain>
    </source>
</reference>
<evidence type="ECO:0000256" key="1">
    <source>
        <dbReference type="SAM" id="SignalP"/>
    </source>
</evidence>
<organism evidence="2 3">
    <name type="scientific">Microvirga splendida</name>
    <dbReference type="NCBI Taxonomy" id="2795727"/>
    <lineage>
        <taxon>Bacteria</taxon>
        <taxon>Pseudomonadati</taxon>
        <taxon>Pseudomonadota</taxon>
        <taxon>Alphaproteobacteria</taxon>
        <taxon>Hyphomicrobiales</taxon>
        <taxon>Methylobacteriaceae</taxon>
        <taxon>Microvirga</taxon>
    </lineage>
</organism>
<dbReference type="EMBL" id="JAELXT010000005">
    <property type="protein sequence ID" value="MBJ6125119.1"/>
    <property type="molecule type" value="Genomic_DNA"/>
</dbReference>
<feature type="signal peptide" evidence="1">
    <location>
        <begin position="1"/>
        <end position="18"/>
    </location>
</feature>
<gene>
    <name evidence="2" type="ORF">JAO75_06830</name>
</gene>